<organism evidence="2 3">
    <name type="scientific">Saponaria officinalis</name>
    <name type="common">Common soapwort</name>
    <name type="synonym">Lychnis saponaria</name>
    <dbReference type="NCBI Taxonomy" id="3572"/>
    <lineage>
        <taxon>Eukaryota</taxon>
        <taxon>Viridiplantae</taxon>
        <taxon>Streptophyta</taxon>
        <taxon>Embryophyta</taxon>
        <taxon>Tracheophyta</taxon>
        <taxon>Spermatophyta</taxon>
        <taxon>Magnoliopsida</taxon>
        <taxon>eudicotyledons</taxon>
        <taxon>Gunneridae</taxon>
        <taxon>Pentapetalae</taxon>
        <taxon>Caryophyllales</taxon>
        <taxon>Caryophyllaceae</taxon>
        <taxon>Caryophylleae</taxon>
        <taxon>Saponaria</taxon>
    </lineage>
</organism>
<accession>A0AAW1HYR5</accession>
<feature type="compositionally biased region" description="Basic and acidic residues" evidence="1">
    <location>
        <begin position="63"/>
        <end position="83"/>
    </location>
</feature>
<comment type="caution">
    <text evidence="2">The sequence shown here is derived from an EMBL/GenBank/DDBJ whole genome shotgun (WGS) entry which is preliminary data.</text>
</comment>
<gene>
    <name evidence="2" type="ORF">RND81_10G005500</name>
</gene>
<evidence type="ECO:0000313" key="3">
    <source>
        <dbReference type="Proteomes" id="UP001443914"/>
    </source>
</evidence>
<dbReference type="EMBL" id="JBDFQZ010000010">
    <property type="protein sequence ID" value="KAK9681477.1"/>
    <property type="molecule type" value="Genomic_DNA"/>
</dbReference>
<name>A0AAW1HYR5_SAPOF</name>
<feature type="region of interest" description="Disordered" evidence="1">
    <location>
        <begin position="55"/>
        <end position="83"/>
    </location>
</feature>
<dbReference type="Proteomes" id="UP001443914">
    <property type="component" value="Unassembled WGS sequence"/>
</dbReference>
<sequence length="103" mass="12132">MMFLCLHPSQINDQEKLCQKLEQIRERVKKNDGISSLKCQNSFISDVFINARRSWRSKKKTSKKNDNCQKGSYDDKSTLDEGEEEWCRRVENDFAPYVGHEVN</sequence>
<evidence type="ECO:0000256" key="1">
    <source>
        <dbReference type="SAM" id="MobiDB-lite"/>
    </source>
</evidence>
<protein>
    <submittedName>
        <fullName evidence="2">Uncharacterized protein</fullName>
    </submittedName>
</protein>
<proteinExistence type="predicted"/>
<dbReference type="AlphaFoldDB" id="A0AAW1HYR5"/>
<keyword evidence="3" id="KW-1185">Reference proteome</keyword>
<evidence type="ECO:0000313" key="2">
    <source>
        <dbReference type="EMBL" id="KAK9681477.1"/>
    </source>
</evidence>
<reference evidence="2" key="1">
    <citation type="submission" date="2024-03" db="EMBL/GenBank/DDBJ databases">
        <title>WGS assembly of Saponaria officinalis var. Norfolk2.</title>
        <authorList>
            <person name="Jenkins J."/>
            <person name="Shu S."/>
            <person name="Grimwood J."/>
            <person name="Barry K."/>
            <person name="Goodstein D."/>
            <person name="Schmutz J."/>
            <person name="Leebens-Mack J."/>
            <person name="Osbourn A."/>
        </authorList>
    </citation>
    <scope>NUCLEOTIDE SEQUENCE [LARGE SCALE GENOMIC DNA]</scope>
    <source>
        <strain evidence="2">JIC</strain>
    </source>
</reference>